<sequence>MVYSSNILLVHQPVTTQSKKQIAEKRTFIHLTKEMGSQVSNNRIRDVKRVSVVLVKGSVYFEPPRQVRISQEHAPERDQISIPSGDRAIPILPAVAAGNDERSPESVPYRAKAVGGFELFTEFHHPRLHHVAVENPELVQRVRHVHAQSFRV</sequence>
<accession>C0PK24</accession>
<proteinExistence type="evidence at transcript level"/>
<organism evidence="1">
    <name type="scientific">Zea mays</name>
    <name type="common">Maize</name>
    <dbReference type="NCBI Taxonomy" id="4577"/>
    <lineage>
        <taxon>Eukaryota</taxon>
        <taxon>Viridiplantae</taxon>
        <taxon>Streptophyta</taxon>
        <taxon>Embryophyta</taxon>
        <taxon>Tracheophyta</taxon>
        <taxon>Spermatophyta</taxon>
        <taxon>Magnoliopsida</taxon>
        <taxon>Liliopsida</taxon>
        <taxon>Poales</taxon>
        <taxon>Poaceae</taxon>
        <taxon>PACMAD clade</taxon>
        <taxon>Panicoideae</taxon>
        <taxon>Andropogonodae</taxon>
        <taxon>Andropogoneae</taxon>
        <taxon>Tripsacinae</taxon>
        <taxon>Zea</taxon>
    </lineage>
</organism>
<dbReference type="AlphaFoldDB" id="C0PK24"/>
<name>C0PK24_MAIZE</name>
<evidence type="ECO:0000313" key="1">
    <source>
        <dbReference type="EMBL" id="ACN35540.1"/>
    </source>
</evidence>
<dbReference type="EMBL" id="BT068643">
    <property type="protein sequence ID" value="ACN35540.1"/>
    <property type="molecule type" value="mRNA"/>
</dbReference>
<dbReference type="EMBL" id="BT069716">
    <property type="protein sequence ID" value="ACN36613.1"/>
    <property type="molecule type" value="mRNA"/>
</dbReference>
<protein>
    <submittedName>
        <fullName evidence="1">Uncharacterized protein</fullName>
    </submittedName>
</protein>
<reference evidence="1" key="1">
    <citation type="journal article" date="2009" name="PLoS Genet.">
        <title>Sequencing, mapping, and analysis of 27,455 maize full-length cDNAs.</title>
        <authorList>
            <person name="Soderlund C."/>
            <person name="Descour A."/>
            <person name="Kudrna D."/>
            <person name="Bomhoff M."/>
            <person name="Boyd L."/>
            <person name="Currie J."/>
            <person name="Angelova A."/>
            <person name="Collura K."/>
            <person name="Wissotski M."/>
            <person name="Ashley E."/>
            <person name="Morrow D."/>
            <person name="Fernandes J."/>
            <person name="Walbot V."/>
            <person name="Yu Y."/>
        </authorList>
    </citation>
    <scope>NUCLEOTIDE SEQUENCE</scope>
    <source>
        <strain evidence="1">B73</strain>
    </source>
</reference>
<reference evidence="1" key="2">
    <citation type="submission" date="2012-06" db="EMBL/GenBank/DDBJ databases">
        <authorList>
            <person name="Yu Y."/>
            <person name="Currie J."/>
            <person name="Lomeli R."/>
            <person name="Angelova A."/>
            <person name="Collura K."/>
            <person name="Wissotski M."/>
            <person name="Campos D."/>
            <person name="Kudrna D."/>
            <person name="Golser W."/>
            <person name="Ashely E."/>
            <person name="Descour A."/>
            <person name="Fernandes J."/>
            <person name="Soderlund C."/>
            <person name="Walbot V."/>
        </authorList>
    </citation>
    <scope>NUCLEOTIDE SEQUENCE</scope>
    <source>
        <strain evidence="1">B73</strain>
    </source>
</reference>